<dbReference type="eggNOG" id="COG0671">
    <property type="taxonomic scope" value="Bacteria"/>
</dbReference>
<evidence type="ECO:0008006" key="4">
    <source>
        <dbReference type="Google" id="ProtNLM"/>
    </source>
</evidence>
<dbReference type="OrthoDB" id="9790723at2"/>
<dbReference type="Proteomes" id="UP000009315">
    <property type="component" value="Unassembled WGS sequence"/>
</dbReference>
<keyword evidence="1" id="KW-1133">Transmembrane helix</keyword>
<dbReference type="GO" id="GO:0016020">
    <property type="term" value="C:membrane"/>
    <property type="evidence" value="ECO:0007669"/>
    <property type="project" value="UniProtKB-SubCell"/>
</dbReference>
<name>K8DZ19_9FIRM</name>
<proteinExistence type="predicted"/>
<organism evidence="2 3">
    <name type="scientific">Desulforamulus hydrothermalis Lam5 = DSM 18033</name>
    <dbReference type="NCBI Taxonomy" id="1121428"/>
    <lineage>
        <taxon>Bacteria</taxon>
        <taxon>Bacillati</taxon>
        <taxon>Bacillota</taxon>
        <taxon>Clostridia</taxon>
        <taxon>Eubacteriales</taxon>
        <taxon>Peptococcaceae</taxon>
        <taxon>Desulforamulus</taxon>
    </lineage>
</organism>
<dbReference type="RefSeq" id="WP_008411492.1">
    <property type="nucleotide sequence ID" value="NZ_CAOS01000009.1"/>
</dbReference>
<feature type="transmembrane region" description="Helical" evidence="1">
    <location>
        <begin position="125"/>
        <end position="142"/>
    </location>
</feature>
<gene>
    <name evidence="2" type="ORF">DESHY_20073</name>
</gene>
<feature type="transmembrane region" description="Helical" evidence="1">
    <location>
        <begin position="154"/>
        <end position="172"/>
    </location>
</feature>
<dbReference type="AlphaFoldDB" id="K8DZ19"/>
<evidence type="ECO:0000256" key="1">
    <source>
        <dbReference type="SAM" id="Phobius"/>
    </source>
</evidence>
<feature type="transmembrane region" description="Helical" evidence="1">
    <location>
        <begin position="178"/>
        <end position="198"/>
    </location>
</feature>
<protein>
    <recommendedName>
        <fullName evidence="4">PAP2 superfamily protein</fullName>
    </recommendedName>
</protein>
<dbReference type="EMBL" id="CAOS01000009">
    <property type="protein sequence ID" value="CCO08204.1"/>
    <property type="molecule type" value="Genomic_DNA"/>
</dbReference>
<reference evidence="2 3" key="1">
    <citation type="journal article" date="2013" name="Genome Announc.">
        <title>Genome Sequence of the Sulfate-Reducing Bacterium Desulfotomaculum hydrothermale Lam5(T).</title>
        <authorList>
            <person name="Amin O."/>
            <person name="Fardeau M.L."/>
            <person name="Valette O."/>
            <person name="Hirschler-Rea A."/>
            <person name="Barbe V."/>
            <person name="Medigue C."/>
            <person name="Vacherie B."/>
            <person name="Ollivier B."/>
            <person name="Bertin P.N."/>
            <person name="Dolla A."/>
        </authorList>
    </citation>
    <scope>NUCLEOTIDE SEQUENCE [LARGE SCALE GENOMIC DNA]</scope>
    <source>
        <strain evidence="3">Lam5 / DSM 18033</strain>
    </source>
</reference>
<feature type="transmembrane region" description="Helical" evidence="1">
    <location>
        <begin position="47"/>
        <end position="69"/>
    </location>
</feature>
<dbReference type="SUPFAM" id="SSF48317">
    <property type="entry name" value="Acid phosphatase/Vanadium-dependent haloperoxidase"/>
    <property type="match status" value="1"/>
</dbReference>
<feature type="transmembrane region" description="Helical" evidence="1">
    <location>
        <begin position="7"/>
        <end position="27"/>
    </location>
</feature>
<comment type="caution">
    <text evidence="2">The sequence shown here is derived from an EMBL/GenBank/DDBJ whole genome shotgun (WGS) entry which is preliminary data.</text>
</comment>
<keyword evidence="3" id="KW-1185">Reference proteome</keyword>
<dbReference type="InterPro" id="IPR036938">
    <property type="entry name" value="PAP2/HPO_sf"/>
</dbReference>
<evidence type="ECO:0000313" key="3">
    <source>
        <dbReference type="Proteomes" id="UP000009315"/>
    </source>
</evidence>
<evidence type="ECO:0000313" key="2">
    <source>
        <dbReference type="EMBL" id="CCO08204.1"/>
    </source>
</evidence>
<keyword evidence="1" id="KW-0472">Membrane</keyword>
<accession>K8DZ19</accession>
<sequence length="222" mass="25443">MNTFKGQAASISLMLSIPAVSIFYKILNNPGREVNSLVTHLDREIPFIKAFIIPYLGWYFFILYVLLYLCLKDKKTYYKTLLSYNLGLVVCYLFFFTYQTTVPRPQPAGDDILTYLVLTLYKIDQPYNCFPSIHCLTSYLMIKAINKSSFKSKFLYCGVTVCGVLIIISTLFVKQHAILDALAAILLADIIFKLVCYVDEENIMARLKKQHLPVTTKKRLGI</sequence>
<dbReference type="STRING" id="1121428.DESHY_20073"/>
<feature type="transmembrane region" description="Helical" evidence="1">
    <location>
        <begin position="81"/>
        <end position="98"/>
    </location>
</feature>
<keyword evidence="1" id="KW-0812">Transmembrane</keyword>